<name>A0ABW1PQJ8_9FLAO</name>
<protein>
    <submittedName>
        <fullName evidence="1">GYDIA family GHMP kinase</fullName>
    </submittedName>
</protein>
<dbReference type="InterPro" id="IPR036554">
    <property type="entry name" value="GHMP_kinase_C_sf"/>
</dbReference>
<dbReference type="InterPro" id="IPR014721">
    <property type="entry name" value="Ribsml_uS5_D2-typ_fold_subgr"/>
</dbReference>
<dbReference type="Gene3D" id="3.30.230.10">
    <property type="match status" value="1"/>
</dbReference>
<organism evidence="1 2">
    <name type="scientific">Flavobacterium qiangtangense</name>
    <dbReference type="NCBI Taxonomy" id="1442595"/>
    <lineage>
        <taxon>Bacteria</taxon>
        <taxon>Pseudomonadati</taxon>
        <taxon>Bacteroidota</taxon>
        <taxon>Flavobacteriia</taxon>
        <taxon>Flavobacteriales</taxon>
        <taxon>Flavobacteriaceae</taxon>
        <taxon>Flavobacterium</taxon>
    </lineage>
</organism>
<dbReference type="Proteomes" id="UP001596287">
    <property type="component" value="Unassembled WGS sequence"/>
</dbReference>
<evidence type="ECO:0000313" key="2">
    <source>
        <dbReference type="Proteomes" id="UP001596287"/>
    </source>
</evidence>
<keyword evidence="1" id="KW-0808">Transferase</keyword>
<dbReference type="EMBL" id="JBHSQB010000007">
    <property type="protein sequence ID" value="MFC6097082.1"/>
    <property type="molecule type" value="Genomic_DNA"/>
</dbReference>
<evidence type="ECO:0000313" key="1">
    <source>
        <dbReference type="EMBL" id="MFC6097082.1"/>
    </source>
</evidence>
<proteinExistence type="predicted"/>
<reference evidence="2" key="1">
    <citation type="journal article" date="2019" name="Int. J. Syst. Evol. Microbiol.">
        <title>The Global Catalogue of Microorganisms (GCM) 10K type strain sequencing project: providing services to taxonomists for standard genome sequencing and annotation.</title>
        <authorList>
            <consortium name="The Broad Institute Genomics Platform"/>
            <consortium name="The Broad Institute Genome Sequencing Center for Infectious Disease"/>
            <person name="Wu L."/>
            <person name="Ma J."/>
        </authorList>
    </citation>
    <scope>NUCLEOTIDE SEQUENCE [LARGE SCALE GENOMIC DNA]</scope>
    <source>
        <strain evidence="2">CCUG 49679</strain>
    </source>
</reference>
<dbReference type="Gene3D" id="3.30.70.890">
    <property type="entry name" value="GHMP kinase, C-terminal domain"/>
    <property type="match status" value="1"/>
</dbReference>
<keyword evidence="2" id="KW-1185">Reference proteome</keyword>
<dbReference type="InterPro" id="IPR047765">
    <property type="entry name" value="GHMP_GYDIA-like"/>
</dbReference>
<comment type="caution">
    <text evidence="1">The sequence shown here is derived from an EMBL/GenBank/DDBJ whole genome shotgun (WGS) entry which is preliminary data.</text>
</comment>
<keyword evidence="1" id="KW-0418">Kinase</keyword>
<dbReference type="NCBIfam" id="NF040656">
    <property type="entry name" value="GHMP_GYDIA"/>
    <property type="match status" value="1"/>
</dbReference>
<dbReference type="SUPFAM" id="SSF54211">
    <property type="entry name" value="Ribosomal protein S5 domain 2-like"/>
    <property type="match status" value="1"/>
</dbReference>
<gene>
    <name evidence="1" type="ORF">ACFPVY_10540</name>
</gene>
<dbReference type="RefSeq" id="WP_379791960.1">
    <property type="nucleotide sequence ID" value="NZ_JBHSQB010000007.1"/>
</dbReference>
<dbReference type="GO" id="GO:0016301">
    <property type="term" value="F:kinase activity"/>
    <property type="evidence" value="ECO:0007669"/>
    <property type="project" value="UniProtKB-KW"/>
</dbReference>
<dbReference type="InterPro" id="IPR020568">
    <property type="entry name" value="Ribosomal_Su5_D2-typ_SF"/>
</dbReference>
<sequence>MKKTFYSNGKLFITGEYVVLDGGIAFSLPTKFGQNLIIEENNGDFLHWKSFDCNDKIWLEEKILISEIKNNSKNGNPAKDTLVEILHFASEMNGEILEKNSGFDVSTKLTFPRNWGLGSSSTLINNIAQWFEINAFELLNKSFGGSGYDIANAQNDTAILYQISGINPIVKPIDFSPEFAKNIFFVYLNQKQSSKEAIKSYREKKSEIGPIVEKIDSITKKALQANNFEEFGNLMKQHEATLSPVLEIKTVQERLFLDFDGVIKSLGAWGGDFVMVISEENPKDYFKQKGFDTILTYEEMIL</sequence>
<accession>A0ABW1PQJ8</accession>
<dbReference type="SUPFAM" id="SSF55060">
    <property type="entry name" value="GHMP Kinase, C-terminal domain"/>
    <property type="match status" value="1"/>
</dbReference>